<dbReference type="CDD" id="cd14947">
    <property type="entry name" value="NBR1_like"/>
    <property type="match status" value="1"/>
</dbReference>
<evidence type="ECO:0000256" key="1">
    <source>
        <dbReference type="ARBA" id="ARBA00022723"/>
    </source>
</evidence>
<name>A0A0D6ENJ3_SPOSA</name>
<dbReference type="GO" id="GO:0000407">
    <property type="term" value="C:phagophore assembly site"/>
    <property type="evidence" value="ECO:0007669"/>
    <property type="project" value="TreeGrafter"/>
</dbReference>
<dbReference type="Proteomes" id="UP000243876">
    <property type="component" value="Unassembled WGS sequence"/>
</dbReference>
<evidence type="ECO:0000256" key="4">
    <source>
        <dbReference type="PROSITE-ProRule" id="PRU00228"/>
    </source>
</evidence>
<dbReference type="InterPro" id="IPR013783">
    <property type="entry name" value="Ig-like_fold"/>
</dbReference>
<accession>A0A0D6ENJ3</accession>
<evidence type="ECO:0000313" key="7">
    <source>
        <dbReference type="EMBL" id="CEQ41481.1"/>
    </source>
</evidence>
<keyword evidence="2 4" id="KW-0863">Zinc-finger</keyword>
<dbReference type="InterPro" id="IPR000433">
    <property type="entry name" value="Znf_ZZ"/>
</dbReference>
<dbReference type="InterPro" id="IPR032350">
    <property type="entry name" value="Nbr1_FW"/>
</dbReference>
<dbReference type="AlphaFoldDB" id="A0A0D6ENJ3"/>
<feature type="compositionally biased region" description="Polar residues" evidence="5">
    <location>
        <begin position="145"/>
        <end position="157"/>
    </location>
</feature>
<sequence>MAASTSTISNNSYVFKLQFDDGAVHSTRRYGYSGALTLPQVFTGLYDRASQVFHLSKGDFVLAVRNTLGNPTIELKTFDQFVEHICNPLLAAPQNAKIDEKKRIVLLFLVRKKEQAPPTCTPAPEHATDEAAAKELADNAISTLQKQVSASPTSTTEAGVEQRSADPEAENAQKGYSPAYKFAVPGPSASRLPGATPNLGFASSRARLPPSYHTKPVPATAHKAEAWVGVKALLNTFISDLNAHLADTFGDEAGEFRLRSTEEAPPVEVEENKADPANDEKSEHRNCFCDRKTIVGSRFKCKGCTNYDLCEHCVDFRCEFHPPTHTFVEIVRPGAQHLPTIRGCFDQEAVAVPALSEQQPKLDEEAVPPVVHSATCDLCQETIVGCPDYDVDASCYASVAELHPHHNFVPIREPKDFQFKPVPGAHNLHRNIVCDGCNKSPIVGIRYHCTHPSCLDFDLCAVCEADPVAGHPPDHHLLKIRVPVNPFVGGALVSQATRRARQMTAMTVAAGPDCGTTISGPIASLLHSLGVNVPGQMQCSAAQTSSSSPSLGNAQVVDGPGNDKTVIVDVDVSQLPDEDLEHMPAFIHAPVKFGEAHKEVEEKAPKTEDGYEAFEDMPALAYMKAQDEQKAKEEVSVQIQGLVPAAEGYEHGAGTDLEEQEEGEEDEAEASEEVEEDMLRCSFVKDVSLPFFPSQLVIRIDSPLLDSQITLHDGSVVPAGSEFCKVWKVRNTGTIAWPASTRLVHVGGFTSTSKVSSFAVAAAQPGEQVEIQCECKAPEEDGRYMDFWRLSSDEGLFGDRLWVDITVESDADALRNSGSSLSSSVVAPSLNAAGKSASLPASEPAVTSGAPSTTFSVSSRAGEGSEFESIAAGTASGFSSQAPSEIVVTDAEDDDEDESSEEDSETEIETDSSAEEDNSEDEFVVLSDGDEAPDSWDEEE</sequence>
<dbReference type="Gene3D" id="3.30.60.90">
    <property type="match status" value="2"/>
</dbReference>
<gene>
    <name evidence="7" type="primary">SPOSA6832_03221</name>
</gene>
<keyword evidence="3" id="KW-0862">Zinc</keyword>
<feature type="region of interest" description="Disordered" evidence="5">
    <location>
        <begin position="835"/>
        <end position="861"/>
    </location>
</feature>
<dbReference type="PROSITE" id="PS01357">
    <property type="entry name" value="ZF_ZZ_1"/>
    <property type="match status" value="1"/>
</dbReference>
<reference evidence="8" key="1">
    <citation type="submission" date="2015-02" db="EMBL/GenBank/DDBJ databases">
        <authorList>
            <person name="Gon?alves P."/>
        </authorList>
    </citation>
    <scope>NUCLEOTIDE SEQUENCE [LARGE SCALE GENOMIC DNA]</scope>
</reference>
<dbReference type="SUPFAM" id="SSF57850">
    <property type="entry name" value="RING/U-box"/>
    <property type="match status" value="3"/>
</dbReference>
<dbReference type="PANTHER" id="PTHR20930">
    <property type="entry name" value="OVARIAN CARCINOMA ANTIGEN CA125-RELATED"/>
    <property type="match status" value="1"/>
</dbReference>
<feature type="compositionally biased region" description="Acidic residues" evidence="5">
    <location>
        <begin position="656"/>
        <end position="673"/>
    </location>
</feature>
<evidence type="ECO:0000313" key="8">
    <source>
        <dbReference type="Proteomes" id="UP000243876"/>
    </source>
</evidence>
<dbReference type="SMART" id="SM00291">
    <property type="entry name" value="ZnF_ZZ"/>
    <property type="match status" value="3"/>
</dbReference>
<dbReference type="GO" id="GO:0008270">
    <property type="term" value="F:zinc ion binding"/>
    <property type="evidence" value="ECO:0007669"/>
    <property type="project" value="UniProtKB-KW"/>
</dbReference>
<dbReference type="Pfam" id="PF00569">
    <property type="entry name" value="ZZ"/>
    <property type="match status" value="1"/>
</dbReference>
<feature type="compositionally biased region" description="Basic and acidic residues" evidence="5">
    <location>
        <begin position="270"/>
        <end position="280"/>
    </location>
</feature>
<feature type="region of interest" description="Disordered" evidence="5">
    <location>
        <begin position="654"/>
        <end position="673"/>
    </location>
</feature>
<dbReference type="GO" id="GO:0016236">
    <property type="term" value="P:macroautophagy"/>
    <property type="evidence" value="ECO:0007669"/>
    <property type="project" value="TreeGrafter"/>
</dbReference>
<dbReference type="InterPro" id="IPR043145">
    <property type="entry name" value="Znf_ZZ_sf"/>
</dbReference>
<dbReference type="CDD" id="cd02340">
    <property type="entry name" value="ZZ_NBR1_like"/>
    <property type="match status" value="1"/>
</dbReference>
<dbReference type="PROSITE" id="PS50135">
    <property type="entry name" value="ZF_ZZ_2"/>
    <property type="match status" value="1"/>
</dbReference>
<evidence type="ECO:0000256" key="3">
    <source>
        <dbReference type="ARBA" id="ARBA00022833"/>
    </source>
</evidence>
<feature type="region of interest" description="Disordered" evidence="5">
    <location>
        <begin position="260"/>
        <end position="280"/>
    </location>
</feature>
<feature type="region of interest" description="Disordered" evidence="5">
    <location>
        <begin position="145"/>
        <end position="174"/>
    </location>
</feature>
<organism evidence="7 8">
    <name type="scientific">Sporidiobolus salmonicolor</name>
    <name type="common">Yeast-like fungus</name>
    <name type="synonym">Sporobolomyces salmonicolor</name>
    <dbReference type="NCBI Taxonomy" id="5005"/>
    <lineage>
        <taxon>Eukaryota</taxon>
        <taxon>Fungi</taxon>
        <taxon>Dikarya</taxon>
        <taxon>Basidiomycota</taxon>
        <taxon>Pucciniomycotina</taxon>
        <taxon>Microbotryomycetes</taxon>
        <taxon>Sporidiobolales</taxon>
        <taxon>Sporidiobolaceae</taxon>
        <taxon>Sporobolomyces</taxon>
    </lineage>
</organism>
<dbReference type="Pfam" id="PF16158">
    <property type="entry name" value="N_BRCA1_IG"/>
    <property type="match status" value="1"/>
</dbReference>
<feature type="compositionally biased region" description="Acidic residues" evidence="5">
    <location>
        <begin position="890"/>
        <end position="940"/>
    </location>
</feature>
<dbReference type="OrthoDB" id="661148at2759"/>
<feature type="region of interest" description="Disordered" evidence="5">
    <location>
        <begin position="873"/>
        <end position="940"/>
    </location>
</feature>
<dbReference type="EMBL" id="CENE01000014">
    <property type="protein sequence ID" value="CEQ41481.1"/>
    <property type="molecule type" value="Genomic_DNA"/>
</dbReference>
<dbReference type="Gene3D" id="2.60.40.10">
    <property type="entry name" value="Immunoglobulins"/>
    <property type="match status" value="1"/>
</dbReference>
<feature type="domain" description="ZZ-type" evidence="6">
    <location>
        <begin position="429"/>
        <end position="485"/>
    </location>
</feature>
<feature type="compositionally biased region" description="Polar residues" evidence="5">
    <location>
        <begin position="849"/>
        <end position="859"/>
    </location>
</feature>
<evidence type="ECO:0000256" key="2">
    <source>
        <dbReference type="ARBA" id="ARBA00022771"/>
    </source>
</evidence>
<dbReference type="GO" id="GO:0043130">
    <property type="term" value="F:ubiquitin binding"/>
    <property type="evidence" value="ECO:0007669"/>
    <property type="project" value="TreeGrafter"/>
</dbReference>
<keyword evidence="8" id="KW-1185">Reference proteome</keyword>
<keyword evidence="1" id="KW-0479">Metal-binding</keyword>
<feature type="region of interest" description="Disordered" evidence="5">
    <location>
        <begin position="540"/>
        <end position="560"/>
    </location>
</feature>
<evidence type="ECO:0000256" key="5">
    <source>
        <dbReference type="SAM" id="MobiDB-lite"/>
    </source>
</evidence>
<protein>
    <submittedName>
        <fullName evidence="7">SPOSA6832_03221-mRNA-1:cds</fullName>
    </submittedName>
</protein>
<evidence type="ECO:0000259" key="6">
    <source>
        <dbReference type="PROSITE" id="PS50135"/>
    </source>
</evidence>
<proteinExistence type="predicted"/>
<dbReference type="PANTHER" id="PTHR20930:SF0">
    <property type="entry name" value="PROTEIN ILRUN"/>
    <property type="match status" value="1"/>
</dbReference>